<keyword evidence="4 7" id="KW-0812">Transmembrane</keyword>
<dbReference type="Gene3D" id="1.10.3720.10">
    <property type="entry name" value="MetI-like"/>
    <property type="match status" value="1"/>
</dbReference>
<organism evidence="9">
    <name type="scientific">Ignisphaera aggregans</name>
    <dbReference type="NCBI Taxonomy" id="334771"/>
    <lineage>
        <taxon>Archaea</taxon>
        <taxon>Thermoproteota</taxon>
        <taxon>Thermoprotei</taxon>
        <taxon>Desulfurococcales</taxon>
        <taxon>Desulfurococcaceae</taxon>
        <taxon>Ignisphaera</taxon>
    </lineage>
</organism>
<reference evidence="9" key="1">
    <citation type="journal article" date="2020" name="mSystems">
        <title>Genome- and Community-Level Interaction Insights into Carbon Utilization and Element Cycling Functions of Hydrothermarchaeota in Hydrothermal Sediment.</title>
        <authorList>
            <person name="Zhou Z."/>
            <person name="Liu Y."/>
            <person name="Xu W."/>
            <person name="Pan J."/>
            <person name="Luo Z.H."/>
            <person name="Li M."/>
        </authorList>
    </citation>
    <scope>NUCLEOTIDE SEQUENCE [LARGE SCALE GENOMIC DNA]</scope>
    <source>
        <strain evidence="9">SpSt-721</strain>
    </source>
</reference>
<feature type="transmembrane region" description="Helical" evidence="7">
    <location>
        <begin position="90"/>
        <end position="114"/>
    </location>
</feature>
<evidence type="ECO:0000256" key="7">
    <source>
        <dbReference type="RuleBase" id="RU363032"/>
    </source>
</evidence>
<feature type="transmembrane region" description="Helical" evidence="7">
    <location>
        <begin position="270"/>
        <end position="290"/>
    </location>
</feature>
<feature type="domain" description="ABC transmembrane type-1" evidence="8">
    <location>
        <begin position="89"/>
        <end position="291"/>
    </location>
</feature>
<dbReference type="EMBL" id="DTET01000208">
    <property type="protein sequence ID" value="HGV66967.1"/>
    <property type="molecule type" value="Genomic_DNA"/>
</dbReference>
<gene>
    <name evidence="9" type="ORF">ENV02_04040</name>
</gene>
<evidence type="ECO:0000256" key="6">
    <source>
        <dbReference type="ARBA" id="ARBA00023136"/>
    </source>
</evidence>
<dbReference type="PROSITE" id="PS50928">
    <property type="entry name" value="ABC_TM1"/>
    <property type="match status" value="1"/>
</dbReference>
<evidence type="ECO:0000256" key="5">
    <source>
        <dbReference type="ARBA" id="ARBA00022989"/>
    </source>
</evidence>
<evidence type="ECO:0000256" key="3">
    <source>
        <dbReference type="ARBA" id="ARBA00022475"/>
    </source>
</evidence>
<dbReference type="Pfam" id="PF00528">
    <property type="entry name" value="BPD_transp_1"/>
    <property type="match status" value="1"/>
</dbReference>
<evidence type="ECO:0000256" key="4">
    <source>
        <dbReference type="ARBA" id="ARBA00022692"/>
    </source>
</evidence>
<proteinExistence type="inferred from homology"/>
<keyword evidence="3" id="KW-1003">Cell membrane</keyword>
<comment type="subcellular location">
    <subcellularLocation>
        <location evidence="1 7">Cell membrane</location>
        <topology evidence="1 7">Multi-pass membrane protein</topology>
    </subcellularLocation>
</comment>
<dbReference type="SUPFAM" id="SSF161098">
    <property type="entry name" value="MetI-like"/>
    <property type="match status" value="1"/>
</dbReference>
<feature type="transmembrane region" description="Helical" evidence="7">
    <location>
        <begin position="126"/>
        <end position="147"/>
    </location>
</feature>
<dbReference type="PANTHER" id="PTHR30193">
    <property type="entry name" value="ABC TRANSPORTER PERMEASE PROTEIN"/>
    <property type="match status" value="1"/>
</dbReference>
<dbReference type="AlphaFoldDB" id="A0A7J3QES2"/>
<evidence type="ECO:0000256" key="2">
    <source>
        <dbReference type="ARBA" id="ARBA00022448"/>
    </source>
</evidence>
<evidence type="ECO:0000256" key="1">
    <source>
        <dbReference type="ARBA" id="ARBA00004651"/>
    </source>
</evidence>
<dbReference type="InterPro" id="IPR035906">
    <property type="entry name" value="MetI-like_sf"/>
</dbReference>
<dbReference type="GO" id="GO:0005886">
    <property type="term" value="C:plasma membrane"/>
    <property type="evidence" value="ECO:0007669"/>
    <property type="project" value="UniProtKB-SubCell"/>
</dbReference>
<keyword evidence="6 7" id="KW-0472">Membrane</keyword>
<feature type="transmembrane region" description="Helical" evidence="7">
    <location>
        <begin position="167"/>
        <end position="189"/>
    </location>
</feature>
<name>A0A7J3QES2_9CREN</name>
<dbReference type="CDD" id="cd06261">
    <property type="entry name" value="TM_PBP2"/>
    <property type="match status" value="1"/>
</dbReference>
<dbReference type="PANTHER" id="PTHR30193:SF37">
    <property type="entry name" value="INNER MEMBRANE ABC TRANSPORTER PERMEASE PROTEIN YCJO"/>
    <property type="match status" value="1"/>
</dbReference>
<comment type="similarity">
    <text evidence="7">Belongs to the binding-protein-dependent transport system permease family.</text>
</comment>
<evidence type="ECO:0000259" key="8">
    <source>
        <dbReference type="PROSITE" id="PS50928"/>
    </source>
</evidence>
<keyword evidence="2 7" id="KW-0813">Transport</keyword>
<comment type="caution">
    <text evidence="9">The sequence shown here is derived from an EMBL/GenBank/DDBJ whole genome shotgun (WGS) entry which is preliminary data.</text>
</comment>
<dbReference type="InterPro" id="IPR051393">
    <property type="entry name" value="ABC_transporter_permease"/>
</dbReference>
<keyword evidence="5 7" id="KW-1133">Transmembrane helix</keyword>
<feature type="transmembrane region" description="Helical" evidence="7">
    <location>
        <begin position="29"/>
        <end position="49"/>
    </location>
</feature>
<dbReference type="GO" id="GO:0055085">
    <property type="term" value="P:transmembrane transport"/>
    <property type="evidence" value="ECO:0007669"/>
    <property type="project" value="InterPro"/>
</dbReference>
<sequence>MYTLKEKESKGTTYMQWLRIYRRKNLLKALLLMSPFLTLFVLFSVTPIIQGIMLSVYRTVAWREIYVGFRNYIDLFIRDEVFRITVRNTLIYAGFSALSMAFALFLGWILNMLIVKPPSVKKVFQACLLVPMVVSWISLGMAWNWFFAMPFTKNWKNPLPDPNLAPWIVASLIMWSALGFNTILMMASLRTIPREYYEAALIDGASGTQMFIYITLPLVKNLLAFMAVTGAIGAFAVFDQIATLTGGGPGWSTASMAWYMQRQVFYALNYGYAATIAVTLMSFVFILSLIQYRLIYKRFV</sequence>
<feature type="transmembrane region" description="Helical" evidence="7">
    <location>
        <begin position="210"/>
        <end position="238"/>
    </location>
</feature>
<evidence type="ECO:0000313" key="9">
    <source>
        <dbReference type="EMBL" id="HGV66967.1"/>
    </source>
</evidence>
<dbReference type="InterPro" id="IPR000515">
    <property type="entry name" value="MetI-like"/>
</dbReference>
<accession>A0A7J3QES2</accession>
<protein>
    <submittedName>
        <fullName evidence="9">Sugar ABC transporter permease</fullName>
    </submittedName>
</protein>